<dbReference type="HAMAP" id="MF_00122">
    <property type="entry name" value="GatC"/>
    <property type="match status" value="1"/>
</dbReference>
<evidence type="ECO:0000256" key="6">
    <source>
        <dbReference type="HAMAP-Rule" id="MF_00122"/>
    </source>
</evidence>
<dbReference type="GO" id="GO:0050567">
    <property type="term" value="F:glutaminyl-tRNA synthase (glutamine-hydrolyzing) activity"/>
    <property type="evidence" value="ECO:0007669"/>
    <property type="project" value="UniProtKB-UniRule"/>
</dbReference>
<dbReference type="AlphaFoldDB" id="A0A6L5GSI6"/>
<evidence type="ECO:0000256" key="3">
    <source>
        <dbReference type="ARBA" id="ARBA00024799"/>
    </source>
</evidence>
<comment type="catalytic activity">
    <reaction evidence="4 6">
        <text>L-aspartyl-tRNA(Asn) + L-glutamine + ATP + H2O = L-asparaginyl-tRNA(Asn) + L-glutamate + ADP + phosphate + 2 H(+)</text>
        <dbReference type="Rhea" id="RHEA:14513"/>
        <dbReference type="Rhea" id="RHEA-COMP:9674"/>
        <dbReference type="Rhea" id="RHEA-COMP:9677"/>
        <dbReference type="ChEBI" id="CHEBI:15377"/>
        <dbReference type="ChEBI" id="CHEBI:15378"/>
        <dbReference type="ChEBI" id="CHEBI:29985"/>
        <dbReference type="ChEBI" id="CHEBI:30616"/>
        <dbReference type="ChEBI" id="CHEBI:43474"/>
        <dbReference type="ChEBI" id="CHEBI:58359"/>
        <dbReference type="ChEBI" id="CHEBI:78515"/>
        <dbReference type="ChEBI" id="CHEBI:78516"/>
        <dbReference type="ChEBI" id="CHEBI:456216"/>
    </reaction>
</comment>
<protein>
    <recommendedName>
        <fullName evidence="6">Aspartyl/glutamyl-tRNA(Asn/Gln) amidotransferase subunit C</fullName>
        <shortName evidence="6">Asp/Glu-ADT subunit C</shortName>
        <ecNumber evidence="6">6.3.5.-</ecNumber>
    </recommendedName>
</protein>
<comment type="catalytic activity">
    <reaction evidence="5 6">
        <text>L-glutamyl-tRNA(Gln) + L-glutamine + ATP + H2O = L-glutaminyl-tRNA(Gln) + L-glutamate + ADP + phosphate + H(+)</text>
        <dbReference type="Rhea" id="RHEA:17521"/>
        <dbReference type="Rhea" id="RHEA-COMP:9681"/>
        <dbReference type="Rhea" id="RHEA-COMP:9684"/>
        <dbReference type="ChEBI" id="CHEBI:15377"/>
        <dbReference type="ChEBI" id="CHEBI:15378"/>
        <dbReference type="ChEBI" id="CHEBI:29985"/>
        <dbReference type="ChEBI" id="CHEBI:30616"/>
        <dbReference type="ChEBI" id="CHEBI:43474"/>
        <dbReference type="ChEBI" id="CHEBI:58359"/>
        <dbReference type="ChEBI" id="CHEBI:78520"/>
        <dbReference type="ChEBI" id="CHEBI:78521"/>
        <dbReference type="ChEBI" id="CHEBI:456216"/>
    </reaction>
</comment>
<dbReference type="NCBIfam" id="TIGR00135">
    <property type="entry name" value="gatC"/>
    <property type="match status" value="1"/>
</dbReference>
<evidence type="ECO:0000313" key="7">
    <source>
        <dbReference type="EMBL" id="MQM72826.1"/>
    </source>
</evidence>
<dbReference type="Proteomes" id="UP000473648">
    <property type="component" value="Unassembled WGS sequence"/>
</dbReference>
<dbReference type="InterPro" id="IPR036113">
    <property type="entry name" value="Asp/Glu-ADT_sf_sub_c"/>
</dbReference>
<evidence type="ECO:0000313" key="8">
    <source>
        <dbReference type="Proteomes" id="UP000473648"/>
    </source>
</evidence>
<evidence type="ECO:0000256" key="1">
    <source>
        <dbReference type="ARBA" id="ARBA00010757"/>
    </source>
</evidence>
<dbReference type="GO" id="GO:0070681">
    <property type="term" value="P:glutaminyl-tRNAGln biosynthesis via transamidation"/>
    <property type="evidence" value="ECO:0007669"/>
    <property type="project" value="TreeGrafter"/>
</dbReference>
<name>A0A6L5GSI6_9FIRM</name>
<dbReference type="PANTHER" id="PTHR15004">
    <property type="entry name" value="GLUTAMYL-TRNA(GLN) AMIDOTRANSFERASE SUBUNIT C, MITOCHONDRIAL"/>
    <property type="match status" value="1"/>
</dbReference>
<keyword evidence="6" id="KW-0436">Ligase</keyword>
<gene>
    <name evidence="6 7" type="primary">gatC</name>
    <name evidence="7" type="ORF">FRC53_05265</name>
</gene>
<keyword evidence="6" id="KW-0067">ATP-binding</keyword>
<dbReference type="PANTHER" id="PTHR15004:SF0">
    <property type="entry name" value="GLUTAMYL-TRNA(GLN) AMIDOTRANSFERASE SUBUNIT C, MITOCHONDRIAL"/>
    <property type="match status" value="1"/>
</dbReference>
<dbReference type="GO" id="GO:0005524">
    <property type="term" value="F:ATP binding"/>
    <property type="evidence" value="ECO:0007669"/>
    <property type="project" value="UniProtKB-KW"/>
</dbReference>
<keyword evidence="6" id="KW-0547">Nucleotide-binding</keyword>
<reference evidence="7" key="1">
    <citation type="journal article" date="2020" name="Appl. Environ. Microbiol.">
        <title>Medium-Chain Fatty Acid Synthesis by 'Candidatus Weimeria bifida' gen. nov., sp. nov., and 'Candidatus Pseudoramibacter fermentans' sp. nov.</title>
        <authorList>
            <person name="Scarborough M.J."/>
            <person name="Myers K.S."/>
            <person name="Donohue T.J."/>
            <person name="Noguera D.R."/>
        </authorList>
    </citation>
    <scope>NUCLEOTIDE SEQUENCE</scope>
    <source>
        <strain evidence="7">EUB1.1</strain>
    </source>
</reference>
<dbReference type="InterPro" id="IPR003837">
    <property type="entry name" value="GatC"/>
</dbReference>
<dbReference type="GO" id="GO:0006450">
    <property type="term" value="P:regulation of translational fidelity"/>
    <property type="evidence" value="ECO:0007669"/>
    <property type="project" value="InterPro"/>
</dbReference>
<comment type="subunit">
    <text evidence="2 6">Heterotrimer of A, B and C subunits.</text>
</comment>
<evidence type="ECO:0000256" key="4">
    <source>
        <dbReference type="ARBA" id="ARBA00047380"/>
    </source>
</evidence>
<comment type="caution">
    <text evidence="7">The sequence shown here is derived from an EMBL/GenBank/DDBJ whole genome shotgun (WGS) entry which is preliminary data.</text>
</comment>
<dbReference type="GO" id="GO:0006412">
    <property type="term" value="P:translation"/>
    <property type="evidence" value="ECO:0007669"/>
    <property type="project" value="UniProtKB-UniRule"/>
</dbReference>
<accession>A0A6L5GSI6</accession>
<dbReference type="Gene3D" id="1.10.20.60">
    <property type="entry name" value="Glu-tRNAGln amidotransferase C subunit, N-terminal domain"/>
    <property type="match status" value="1"/>
</dbReference>
<keyword evidence="6" id="KW-0648">Protein biosynthesis</keyword>
<dbReference type="Pfam" id="PF02686">
    <property type="entry name" value="GatC"/>
    <property type="match status" value="1"/>
</dbReference>
<proteinExistence type="inferred from homology"/>
<dbReference type="EC" id="6.3.5.-" evidence="6"/>
<comment type="function">
    <text evidence="3 6">Allows the formation of correctly charged Asn-tRNA(Asn) or Gln-tRNA(Gln) through the transamidation of misacylated Asp-tRNA(Asn) or Glu-tRNA(Gln) in organisms which lack either or both of asparaginyl-tRNA or glutaminyl-tRNA synthetases. The reaction takes place in the presence of glutamine and ATP through an activated phospho-Asp-tRNA(Asn) or phospho-Glu-tRNA(Gln).</text>
</comment>
<keyword evidence="8" id="KW-1185">Reference proteome</keyword>
<sequence>MSISNEEVTYVSKLARLRFNEEETKKMAKELGSVLDYVATLNEVDTSDIEPTEHILQVSNVFRDDVVGTPLSNQVALANAPDQENGCFKVPRVLD</sequence>
<dbReference type="SUPFAM" id="SSF141000">
    <property type="entry name" value="Glu-tRNAGln amidotransferase C subunit"/>
    <property type="match status" value="1"/>
</dbReference>
<evidence type="ECO:0000256" key="2">
    <source>
        <dbReference type="ARBA" id="ARBA00011123"/>
    </source>
</evidence>
<evidence type="ECO:0000256" key="5">
    <source>
        <dbReference type="ARBA" id="ARBA00047913"/>
    </source>
</evidence>
<comment type="similarity">
    <text evidence="1 6">Belongs to the GatC family.</text>
</comment>
<dbReference type="EMBL" id="VOGB01000004">
    <property type="protein sequence ID" value="MQM72826.1"/>
    <property type="molecule type" value="Genomic_DNA"/>
</dbReference>
<organism evidence="7 8">
    <name type="scientific">Candidatus Pseudoramibacter fermentans</name>
    <dbReference type="NCBI Taxonomy" id="2594427"/>
    <lineage>
        <taxon>Bacteria</taxon>
        <taxon>Bacillati</taxon>
        <taxon>Bacillota</taxon>
        <taxon>Clostridia</taxon>
        <taxon>Eubacteriales</taxon>
        <taxon>Eubacteriaceae</taxon>
        <taxon>Pseudoramibacter</taxon>
    </lineage>
</organism>
<dbReference type="GO" id="GO:0016740">
    <property type="term" value="F:transferase activity"/>
    <property type="evidence" value="ECO:0007669"/>
    <property type="project" value="UniProtKB-KW"/>
</dbReference>